<dbReference type="EC" id="2.3.2.27" evidence="2"/>
<feature type="region of interest" description="Disordered" evidence="8">
    <location>
        <begin position="34"/>
        <end position="69"/>
    </location>
</feature>
<dbReference type="PANTHER" id="PTHR22937:SF203">
    <property type="entry name" value="RING-TYPE E3 UBIQUITIN TRANSFERASE"/>
    <property type="match status" value="1"/>
</dbReference>
<dbReference type="EMBL" id="JAPTMU010000175">
    <property type="protein sequence ID" value="KAJ4920695.1"/>
    <property type="molecule type" value="Genomic_DNA"/>
</dbReference>
<evidence type="ECO:0000256" key="1">
    <source>
        <dbReference type="ARBA" id="ARBA00000900"/>
    </source>
</evidence>
<evidence type="ECO:0000313" key="10">
    <source>
        <dbReference type="Proteomes" id="UP001219934"/>
    </source>
</evidence>
<keyword evidence="5" id="KW-0863">Zinc-finger</keyword>
<comment type="catalytic activity">
    <reaction evidence="1">
        <text>S-ubiquitinyl-[E2 ubiquitin-conjugating enzyme]-L-cysteine + [acceptor protein]-L-lysine = [E2 ubiquitin-conjugating enzyme]-L-cysteine + N(6)-ubiquitinyl-[acceptor protein]-L-lysine.</text>
        <dbReference type="EC" id="2.3.2.27"/>
    </reaction>
</comment>
<dbReference type="GO" id="GO:0061630">
    <property type="term" value="F:ubiquitin protein ligase activity"/>
    <property type="evidence" value="ECO:0007669"/>
    <property type="project" value="UniProtKB-EC"/>
</dbReference>
<dbReference type="GO" id="GO:0008270">
    <property type="term" value="F:zinc ion binding"/>
    <property type="evidence" value="ECO:0007669"/>
    <property type="project" value="UniProtKB-KW"/>
</dbReference>
<protein>
    <recommendedName>
        <fullName evidence="2">RING-type E3 ubiquitin transferase</fullName>
        <ecNumber evidence="2">2.3.2.27</ecNumber>
    </recommendedName>
</protein>
<organism evidence="9 10">
    <name type="scientific">Pogonophryne albipinna</name>
    <dbReference type="NCBI Taxonomy" id="1090488"/>
    <lineage>
        <taxon>Eukaryota</taxon>
        <taxon>Metazoa</taxon>
        <taxon>Chordata</taxon>
        <taxon>Craniata</taxon>
        <taxon>Vertebrata</taxon>
        <taxon>Euteleostomi</taxon>
        <taxon>Actinopterygii</taxon>
        <taxon>Neopterygii</taxon>
        <taxon>Teleostei</taxon>
        <taxon>Neoteleostei</taxon>
        <taxon>Acanthomorphata</taxon>
        <taxon>Eupercaria</taxon>
        <taxon>Perciformes</taxon>
        <taxon>Notothenioidei</taxon>
        <taxon>Pogonophryne</taxon>
    </lineage>
</organism>
<evidence type="ECO:0000256" key="5">
    <source>
        <dbReference type="ARBA" id="ARBA00022771"/>
    </source>
</evidence>
<evidence type="ECO:0000256" key="7">
    <source>
        <dbReference type="ARBA" id="ARBA00022833"/>
    </source>
</evidence>
<reference evidence="9" key="1">
    <citation type="submission" date="2022-11" db="EMBL/GenBank/DDBJ databases">
        <title>Chromosome-level genome of Pogonophryne albipinna.</title>
        <authorList>
            <person name="Jo E."/>
        </authorList>
    </citation>
    <scope>NUCLEOTIDE SEQUENCE</scope>
    <source>
        <strain evidence="9">SGF0006</strain>
        <tissue evidence="9">Muscle</tissue>
    </source>
</reference>
<keyword evidence="6" id="KW-0833">Ubl conjugation pathway</keyword>
<sequence>MEADNHLLGAHFTRHQHSHATSCRHFHLGAPQAPLSAEFPLGPPPPQSGLAPHLTPAPPHHPAPLTALPAPPQFQDVPGPPFLPQALHQQYLIQQQLLEATHRRILPHSRRTQERLPLNPHRLRAGYEFPPLHGTDWDLSVDAGLPPPQYQLQQLPQHYQHYLASPRMHHFPRNTSSAQVVVHEIRNYPYPQLHLLALQSLNPSRHATAVRESYEELLQLEDRLGSVSRGAVQTTIERFTFPHKYKKRKPQVEGQISDASDAKLKQVVLSFLSSFE</sequence>
<dbReference type="Proteomes" id="UP001219934">
    <property type="component" value="Unassembled WGS sequence"/>
</dbReference>
<keyword evidence="7" id="KW-0862">Zinc</keyword>
<gene>
    <name evidence="9" type="ORF">JOQ06_024614</name>
</gene>
<evidence type="ECO:0000256" key="3">
    <source>
        <dbReference type="ARBA" id="ARBA00022679"/>
    </source>
</evidence>
<evidence type="ECO:0000256" key="8">
    <source>
        <dbReference type="SAM" id="MobiDB-lite"/>
    </source>
</evidence>
<keyword evidence="3" id="KW-0808">Transferase</keyword>
<dbReference type="InterPro" id="IPR045191">
    <property type="entry name" value="MBR1/2-like"/>
</dbReference>
<evidence type="ECO:0000256" key="2">
    <source>
        <dbReference type="ARBA" id="ARBA00012483"/>
    </source>
</evidence>
<accession>A0AAD6A9X1</accession>
<evidence type="ECO:0000313" key="9">
    <source>
        <dbReference type="EMBL" id="KAJ4920695.1"/>
    </source>
</evidence>
<dbReference type="AlphaFoldDB" id="A0AAD6A9X1"/>
<evidence type="ECO:0000256" key="6">
    <source>
        <dbReference type="ARBA" id="ARBA00022786"/>
    </source>
</evidence>
<dbReference type="GO" id="GO:0005634">
    <property type="term" value="C:nucleus"/>
    <property type="evidence" value="ECO:0007669"/>
    <property type="project" value="TreeGrafter"/>
</dbReference>
<dbReference type="PANTHER" id="PTHR22937">
    <property type="entry name" value="E3 UBIQUITIN-PROTEIN LIGASE RNF165"/>
    <property type="match status" value="1"/>
</dbReference>
<name>A0AAD6A9X1_9TELE</name>
<keyword evidence="4" id="KW-0479">Metal-binding</keyword>
<comment type="caution">
    <text evidence="9">The sequence shown here is derived from an EMBL/GenBank/DDBJ whole genome shotgun (WGS) entry which is preliminary data.</text>
</comment>
<proteinExistence type="predicted"/>
<evidence type="ECO:0000256" key="4">
    <source>
        <dbReference type="ARBA" id="ARBA00022723"/>
    </source>
</evidence>
<keyword evidence="10" id="KW-1185">Reference proteome</keyword>